<dbReference type="SUPFAM" id="SSF54928">
    <property type="entry name" value="RNA-binding domain, RBD"/>
    <property type="match status" value="1"/>
</dbReference>
<evidence type="ECO:0000313" key="1">
    <source>
        <dbReference type="EMBL" id="GFT12667.1"/>
    </source>
</evidence>
<keyword evidence="2" id="KW-1185">Reference proteome</keyword>
<dbReference type="OrthoDB" id="6414316at2759"/>
<dbReference type="InterPro" id="IPR035979">
    <property type="entry name" value="RBD_domain_sf"/>
</dbReference>
<name>A0A8X6NFN4_NEPPI</name>
<dbReference type="AlphaFoldDB" id="A0A8X6NFN4"/>
<accession>A0A8X6NFN4</accession>
<reference evidence="1" key="1">
    <citation type="submission" date="2020-08" db="EMBL/GenBank/DDBJ databases">
        <title>Multicomponent nature underlies the extraordinary mechanical properties of spider dragline silk.</title>
        <authorList>
            <person name="Kono N."/>
            <person name="Nakamura H."/>
            <person name="Mori M."/>
            <person name="Yoshida Y."/>
            <person name="Ohtoshi R."/>
            <person name="Malay A.D."/>
            <person name="Moran D.A.P."/>
            <person name="Tomita M."/>
            <person name="Numata K."/>
            <person name="Arakawa K."/>
        </authorList>
    </citation>
    <scope>NUCLEOTIDE SEQUENCE</scope>
</reference>
<organism evidence="1 2">
    <name type="scientific">Nephila pilipes</name>
    <name type="common">Giant wood spider</name>
    <name type="synonym">Nephila maculata</name>
    <dbReference type="NCBI Taxonomy" id="299642"/>
    <lineage>
        <taxon>Eukaryota</taxon>
        <taxon>Metazoa</taxon>
        <taxon>Ecdysozoa</taxon>
        <taxon>Arthropoda</taxon>
        <taxon>Chelicerata</taxon>
        <taxon>Arachnida</taxon>
        <taxon>Araneae</taxon>
        <taxon>Araneomorphae</taxon>
        <taxon>Entelegynae</taxon>
        <taxon>Araneoidea</taxon>
        <taxon>Nephilidae</taxon>
        <taxon>Nephila</taxon>
    </lineage>
</organism>
<dbReference type="EMBL" id="BMAW01009217">
    <property type="protein sequence ID" value="GFT12667.1"/>
    <property type="molecule type" value="Genomic_DNA"/>
</dbReference>
<dbReference type="InterPro" id="IPR012677">
    <property type="entry name" value="Nucleotide-bd_a/b_plait_sf"/>
</dbReference>
<dbReference type="Proteomes" id="UP000887013">
    <property type="component" value="Unassembled WGS sequence"/>
</dbReference>
<sequence length="107" mass="12516">MLMKLPISRRTSFSPTAISSVRCWNLITRRSLGYAYMNFHQPQRTLDTLKFDTFKEKPISVMWSQRDPSLRKSVVGNVFIKSLEKSIDSKTMYDTFSGFRNLFQDGH</sequence>
<proteinExistence type="predicted"/>
<evidence type="ECO:0000313" key="2">
    <source>
        <dbReference type="Proteomes" id="UP000887013"/>
    </source>
</evidence>
<gene>
    <name evidence="1" type="primary">PABPC4</name>
    <name evidence="1" type="ORF">NPIL_35161</name>
</gene>
<dbReference type="GO" id="GO:0003676">
    <property type="term" value="F:nucleic acid binding"/>
    <property type="evidence" value="ECO:0007669"/>
    <property type="project" value="InterPro"/>
</dbReference>
<comment type="caution">
    <text evidence="1">The sequence shown here is derived from an EMBL/GenBank/DDBJ whole genome shotgun (WGS) entry which is preliminary data.</text>
</comment>
<protein>
    <submittedName>
        <fullName evidence="1">Polyadenylate-binding protein 4</fullName>
    </submittedName>
</protein>
<dbReference type="Gene3D" id="3.30.70.330">
    <property type="match status" value="2"/>
</dbReference>